<keyword evidence="1" id="KW-1133">Transmembrane helix</keyword>
<evidence type="ECO:0000313" key="2">
    <source>
        <dbReference type="EMBL" id="BBI34339.1"/>
    </source>
</evidence>
<dbReference type="Proteomes" id="UP000289856">
    <property type="component" value="Chromosome"/>
</dbReference>
<accession>A0A3T1D8D9</accession>
<organism evidence="2 3">
    <name type="scientific">Cohnella abietis</name>
    <dbReference type="NCBI Taxonomy" id="2507935"/>
    <lineage>
        <taxon>Bacteria</taxon>
        <taxon>Bacillati</taxon>
        <taxon>Bacillota</taxon>
        <taxon>Bacilli</taxon>
        <taxon>Bacillales</taxon>
        <taxon>Paenibacillaceae</taxon>
        <taxon>Cohnella</taxon>
    </lineage>
</organism>
<evidence type="ECO:0000256" key="1">
    <source>
        <dbReference type="SAM" id="Phobius"/>
    </source>
</evidence>
<dbReference type="AlphaFoldDB" id="A0A3T1D8D9"/>
<dbReference type="KEGG" id="cohn:KCTCHS21_37380"/>
<sequence>MLLIVKYLIIAIGCFHLFFPVTAIKWGSWCYRFMGVNHIIWEDEGGNNINKGSIKKYRYIGAVIIIIGILLGVRY</sequence>
<name>A0A3T1D8D9_9BACL</name>
<proteinExistence type="predicted"/>
<protein>
    <submittedName>
        <fullName evidence="2">Uncharacterized protein</fullName>
    </submittedName>
</protein>
<gene>
    <name evidence="2" type="ORF">KCTCHS21_37380</name>
</gene>
<evidence type="ECO:0000313" key="3">
    <source>
        <dbReference type="Proteomes" id="UP000289856"/>
    </source>
</evidence>
<feature type="transmembrane region" description="Helical" evidence="1">
    <location>
        <begin position="57"/>
        <end position="73"/>
    </location>
</feature>
<dbReference type="EMBL" id="AP019400">
    <property type="protein sequence ID" value="BBI34339.1"/>
    <property type="molecule type" value="Genomic_DNA"/>
</dbReference>
<keyword evidence="3" id="KW-1185">Reference proteome</keyword>
<reference evidence="2 3" key="1">
    <citation type="submission" date="2019-01" db="EMBL/GenBank/DDBJ databases">
        <title>Complete genome sequence of Cohnella hallensis HS21 isolated from Korean fir (Abies koreana) rhizospheric soil.</title>
        <authorList>
            <person name="Jiang L."/>
            <person name="Kang S.W."/>
            <person name="Kim S."/>
            <person name="Jung J."/>
            <person name="Kim C.Y."/>
            <person name="Kim D.H."/>
            <person name="Kim S.W."/>
            <person name="Lee J."/>
        </authorList>
    </citation>
    <scope>NUCLEOTIDE SEQUENCE [LARGE SCALE GENOMIC DNA]</scope>
    <source>
        <strain evidence="2 3">HS21</strain>
    </source>
</reference>
<keyword evidence="1" id="KW-0472">Membrane</keyword>
<keyword evidence="1" id="KW-0812">Transmembrane</keyword>